<dbReference type="PANTHER" id="PTHR15176">
    <property type="entry name" value="NEPHROCYSTIN"/>
    <property type="match status" value="1"/>
</dbReference>
<dbReference type="PANTHER" id="PTHR15176:SF1">
    <property type="entry name" value="NEPHROCYSTIN-1"/>
    <property type="match status" value="1"/>
</dbReference>
<reference evidence="6" key="3">
    <citation type="submission" date="2015-06" db="UniProtKB">
        <authorList>
            <consortium name="EnsemblMetazoa"/>
        </authorList>
    </citation>
    <scope>IDENTIFICATION</scope>
</reference>
<organism evidence="6 7">
    <name type="scientific">Helobdella robusta</name>
    <name type="common">Californian leech</name>
    <dbReference type="NCBI Taxonomy" id="6412"/>
    <lineage>
        <taxon>Eukaryota</taxon>
        <taxon>Metazoa</taxon>
        <taxon>Spiralia</taxon>
        <taxon>Lophotrochozoa</taxon>
        <taxon>Annelida</taxon>
        <taxon>Clitellata</taxon>
        <taxon>Hirudinea</taxon>
        <taxon>Rhynchobdellida</taxon>
        <taxon>Glossiphoniidae</taxon>
        <taxon>Helobdella</taxon>
    </lineage>
</organism>
<gene>
    <name evidence="6" type="primary">20197997</name>
    <name evidence="5" type="ORF">HELRODRAFT_158693</name>
</gene>
<dbReference type="InterPro" id="IPR036028">
    <property type="entry name" value="SH3-like_dom_sf"/>
</dbReference>
<dbReference type="EMBL" id="KB095811">
    <property type="protein sequence ID" value="ESO12224.1"/>
    <property type="molecule type" value="Genomic_DNA"/>
</dbReference>
<dbReference type="STRING" id="6412.T1EN47"/>
<dbReference type="GO" id="GO:0090251">
    <property type="term" value="P:protein localization involved in establishment of planar polarity"/>
    <property type="evidence" value="ECO:0000318"/>
    <property type="project" value="GO_Central"/>
</dbReference>
<dbReference type="GO" id="GO:0005737">
    <property type="term" value="C:cytoplasm"/>
    <property type="evidence" value="ECO:0000318"/>
    <property type="project" value="GO_Central"/>
</dbReference>
<dbReference type="EMBL" id="AMQM01000103">
    <property type="status" value="NOT_ANNOTATED_CDS"/>
    <property type="molecule type" value="Genomic_DNA"/>
</dbReference>
<dbReference type="Pfam" id="PF07653">
    <property type="entry name" value="SH3_2"/>
    <property type="match status" value="1"/>
</dbReference>
<feature type="compositionally biased region" description="Acidic residues" evidence="3">
    <location>
        <begin position="420"/>
        <end position="438"/>
    </location>
</feature>
<dbReference type="SMART" id="SM00326">
    <property type="entry name" value="SH3"/>
    <property type="match status" value="1"/>
</dbReference>
<dbReference type="GO" id="GO:0005929">
    <property type="term" value="C:cilium"/>
    <property type="evidence" value="ECO:0000318"/>
    <property type="project" value="GO_Central"/>
</dbReference>
<dbReference type="SUPFAM" id="SSF50044">
    <property type="entry name" value="SH3-domain"/>
    <property type="match status" value="1"/>
</dbReference>
<dbReference type="KEGG" id="hro:HELRODRAFT_158693"/>
<evidence type="ECO:0000259" key="4">
    <source>
        <dbReference type="PROSITE" id="PS50002"/>
    </source>
</evidence>
<reference evidence="5 7" key="2">
    <citation type="journal article" date="2013" name="Nature">
        <title>Insights into bilaterian evolution from three spiralian genomes.</title>
        <authorList>
            <person name="Simakov O."/>
            <person name="Marletaz F."/>
            <person name="Cho S.J."/>
            <person name="Edsinger-Gonzales E."/>
            <person name="Havlak P."/>
            <person name="Hellsten U."/>
            <person name="Kuo D.H."/>
            <person name="Larsson T."/>
            <person name="Lv J."/>
            <person name="Arendt D."/>
            <person name="Savage R."/>
            <person name="Osoegawa K."/>
            <person name="de Jong P."/>
            <person name="Grimwood J."/>
            <person name="Chapman J.A."/>
            <person name="Shapiro H."/>
            <person name="Aerts A."/>
            <person name="Otillar R.P."/>
            <person name="Terry A.Y."/>
            <person name="Boore J.L."/>
            <person name="Grigoriev I.V."/>
            <person name="Lindberg D.R."/>
            <person name="Seaver E.C."/>
            <person name="Weisblat D.A."/>
            <person name="Putnam N.H."/>
            <person name="Rokhsar D.S."/>
        </authorList>
    </citation>
    <scope>NUCLEOTIDE SEQUENCE</scope>
</reference>
<evidence type="ECO:0000256" key="1">
    <source>
        <dbReference type="ARBA" id="ARBA00022443"/>
    </source>
</evidence>
<keyword evidence="7" id="KW-1185">Reference proteome</keyword>
<feature type="compositionally biased region" description="Basic and acidic residues" evidence="3">
    <location>
        <begin position="255"/>
        <end position="265"/>
    </location>
</feature>
<feature type="domain" description="SH3" evidence="4">
    <location>
        <begin position="350"/>
        <end position="410"/>
    </location>
</feature>
<dbReference type="HOGENOM" id="CLU_491982_0_0_1"/>
<dbReference type="InParanoid" id="T1EN47"/>
<proteinExistence type="predicted"/>
<dbReference type="eggNOG" id="ENOG502SC0V">
    <property type="taxonomic scope" value="Eukaryota"/>
</dbReference>
<sequence>MANKQASPLLNTQSQTTAVIKLVNKNIKPCLSELKKKIVDTDARKKLKEICLNELDKVYEQKKLIESLKEEDEPKQITKFNVKVAQELTKINNLEECEDDLILKITRDDENIETPEGGDRRSSTKLTSKSGKDTDNTGAEDEQPSASSSSDQGLSGKLMSNTLKSNADSEASKTDADKAKDGDDGNKYEDDNDDDDDEDEEEDEENEVKGSNLENRPPLVASRSETSSGKVGESKITEKAGRDAMLNQVKQSGVTDDHDERQDDVSKDDDDDDADEEETGMDQKELTTENVDEVKKRINGCMLSAPRLALSPAPKYRKRRFNLDFKSFQPWGRKVDQLEETLKYYNNIKATSCLYVALETFEGQEEGDLPFQKGDVLKIKTKRSDGWMLAVDEKGREGLVPANFLKSSAETGQRKIDDDRGNEEEIDEDEDDDDDDDKVGEIKSDEEVNDDEAYNDVENKGDGPKFKQINKSGNSLASQLKHSLAHMSKSEQRELIDRLSNVPSGYRLSTLAKFKSEEGSGFGGNLGRLLELGEFLCCVYASGVGLNSSKMKLR</sequence>
<evidence type="ECO:0000256" key="3">
    <source>
        <dbReference type="SAM" id="MobiDB-lite"/>
    </source>
</evidence>
<protein>
    <recommendedName>
        <fullName evidence="4">SH3 domain-containing protein</fullName>
    </recommendedName>
</protein>
<feature type="compositionally biased region" description="Basic and acidic residues" evidence="3">
    <location>
        <begin position="232"/>
        <end position="242"/>
    </location>
</feature>
<feature type="compositionally biased region" description="Low complexity" evidence="3">
    <location>
        <begin position="144"/>
        <end position="158"/>
    </location>
</feature>
<dbReference type="Gene3D" id="2.30.30.40">
    <property type="entry name" value="SH3 Domains"/>
    <property type="match status" value="1"/>
</dbReference>
<evidence type="ECO:0000313" key="7">
    <source>
        <dbReference type="Proteomes" id="UP000015101"/>
    </source>
</evidence>
<dbReference type="AlphaFoldDB" id="T1EN47"/>
<accession>T1EN47</accession>
<reference evidence="7" key="1">
    <citation type="submission" date="2012-12" db="EMBL/GenBank/DDBJ databases">
        <authorList>
            <person name="Hellsten U."/>
            <person name="Grimwood J."/>
            <person name="Chapman J.A."/>
            <person name="Shapiro H."/>
            <person name="Aerts A."/>
            <person name="Otillar R.P."/>
            <person name="Terry A.Y."/>
            <person name="Boore J.L."/>
            <person name="Simakov O."/>
            <person name="Marletaz F."/>
            <person name="Cho S.-J."/>
            <person name="Edsinger-Gonzales E."/>
            <person name="Havlak P."/>
            <person name="Kuo D.-H."/>
            <person name="Larsson T."/>
            <person name="Lv J."/>
            <person name="Arendt D."/>
            <person name="Savage R."/>
            <person name="Osoegawa K."/>
            <person name="de Jong P."/>
            <person name="Lindberg D.R."/>
            <person name="Seaver E.C."/>
            <person name="Weisblat D.A."/>
            <person name="Putnam N.H."/>
            <person name="Grigoriev I.V."/>
            <person name="Rokhsar D.S."/>
        </authorList>
    </citation>
    <scope>NUCLEOTIDE SEQUENCE</scope>
</reference>
<name>T1EN47_HELRO</name>
<dbReference type="EnsemblMetazoa" id="HelroT158693">
    <property type="protein sequence ID" value="HelroP158693"/>
    <property type="gene ID" value="HelroG158693"/>
</dbReference>
<feature type="compositionally biased region" description="Acidic residues" evidence="3">
    <location>
        <begin position="190"/>
        <end position="206"/>
    </location>
</feature>
<evidence type="ECO:0000313" key="6">
    <source>
        <dbReference type="EnsemblMetazoa" id="HelroP158693"/>
    </source>
</evidence>
<feature type="region of interest" description="Disordered" evidence="3">
    <location>
        <begin position="104"/>
        <end position="291"/>
    </location>
</feature>
<dbReference type="Proteomes" id="UP000015101">
    <property type="component" value="Unassembled WGS sequence"/>
</dbReference>
<dbReference type="GeneID" id="20197997"/>
<feature type="compositionally biased region" description="Acidic residues" evidence="3">
    <location>
        <begin position="266"/>
        <end position="280"/>
    </location>
</feature>
<dbReference type="OrthoDB" id="269496at2759"/>
<dbReference type="PROSITE" id="PS50002">
    <property type="entry name" value="SH3"/>
    <property type="match status" value="1"/>
</dbReference>
<feature type="region of interest" description="Disordered" evidence="3">
    <location>
        <begin position="402"/>
        <end position="465"/>
    </location>
</feature>
<dbReference type="RefSeq" id="XP_009008944.1">
    <property type="nucleotide sequence ID" value="XM_009010696.1"/>
</dbReference>
<dbReference type="CTD" id="20197997"/>
<dbReference type="InterPro" id="IPR001452">
    <property type="entry name" value="SH3_domain"/>
</dbReference>
<evidence type="ECO:0000256" key="2">
    <source>
        <dbReference type="PROSITE-ProRule" id="PRU00192"/>
    </source>
</evidence>
<dbReference type="InterPro" id="IPR039687">
    <property type="entry name" value="NPHP1"/>
</dbReference>
<evidence type="ECO:0000313" key="5">
    <source>
        <dbReference type="EMBL" id="ESO12224.1"/>
    </source>
</evidence>
<feature type="compositionally biased region" description="Basic and acidic residues" evidence="3">
    <location>
        <begin position="170"/>
        <end position="189"/>
    </location>
</feature>
<keyword evidence="1 2" id="KW-0728">SH3 domain</keyword>
<feature type="compositionally biased region" description="Basic and acidic residues" evidence="3">
    <location>
        <begin position="281"/>
        <end position="291"/>
    </location>
</feature>